<dbReference type="Proteomes" id="UP000198382">
    <property type="component" value="Unassembled WGS sequence"/>
</dbReference>
<evidence type="ECO:0000313" key="1">
    <source>
        <dbReference type="EMBL" id="OXA76637.1"/>
    </source>
</evidence>
<proteinExistence type="predicted"/>
<dbReference type="EMBL" id="MUGV01000035">
    <property type="protein sequence ID" value="OXA76637.1"/>
    <property type="molecule type" value="Genomic_DNA"/>
</dbReference>
<comment type="caution">
    <text evidence="1">The sequence shown here is derived from an EMBL/GenBank/DDBJ whole genome shotgun (WGS) entry which is preliminary data.</text>
</comment>
<reference evidence="1 2" key="1">
    <citation type="submission" date="2016-11" db="EMBL/GenBank/DDBJ databases">
        <title>Whole genomes of Flavobacteriaceae.</title>
        <authorList>
            <person name="Stine C."/>
            <person name="Li C."/>
            <person name="Tadesse D."/>
        </authorList>
    </citation>
    <scope>NUCLEOTIDE SEQUENCE [LARGE SCALE GENOMIC DNA]</scope>
    <source>
        <strain evidence="1 2">DSM 15937</strain>
    </source>
</reference>
<sequence length="279" mass="31316">MKKIILLFLISLPIFNYGQSSKEILDFKIGYAPQTSYKQVVEQSSDTELYYIASDEILEKLKNNGVENPTLTKSLTLIESVFKTGKIQKDGNFPVVIEFLKTTNSENKSIIPNGTLIYGKASVSTMPKLDSVVSKEMDESFKKNLLQTVQSMFSQIALPEKKMKIGESFTQVTPLNIPLAGNSIDMEITTIYKLINMTDQIANFDIDQKYVAKIAFEEGKFNINANGNGNGKLVYDIPYHFATKFVLDIGLNFEVKQDLFSLKLKSNSGFNQAVQIIKN</sequence>
<keyword evidence="2" id="KW-1185">Reference proteome</keyword>
<evidence type="ECO:0000313" key="2">
    <source>
        <dbReference type="Proteomes" id="UP000198382"/>
    </source>
</evidence>
<gene>
    <name evidence="1" type="ORF">B0A65_18450</name>
</gene>
<dbReference type="RefSeq" id="WP_074656494.1">
    <property type="nucleotide sequence ID" value="NZ_MUGV01000035.1"/>
</dbReference>
<organism evidence="1 2">
    <name type="scientific">Flavobacterium frigidimaris</name>
    <dbReference type="NCBI Taxonomy" id="262320"/>
    <lineage>
        <taxon>Bacteria</taxon>
        <taxon>Pseudomonadati</taxon>
        <taxon>Bacteroidota</taxon>
        <taxon>Flavobacteriia</taxon>
        <taxon>Flavobacteriales</taxon>
        <taxon>Flavobacteriaceae</taxon>
        <taxon>Flavobacterium</taxon>
    </lineage>
</organism>
<accession>A0ABX4BL94</accession>
<name>A0ABX4BL94_FLAFR</name>
<protein>
    <submittedName>
        <fullName evidence="1">Uncharacterized protein</fullName>
    </submittedName>
</protein>